<evidence type="ECO:0000313" key="6">
    <source>
        <dbReference type="EMBL" id="THF81442.1"/>
    </source>
</evidence>
<dbReference type="AlphaFoldDB" id="A0A4S4C1C8"/>
<evidence type="ECO:0000259" key="5">
    <source>
        <dbReference type="Pfam" id="PF04932"/>
    </source>
</evidence>
<accession>A0A4S4C1C8</accession>
<evidence type="ECO:0000313" key="7">
    <source>
        <dbReference type="Proteomes" id="UP000310334"/>
    </source>
</evidence>
<evidence type="ECO:0000256" key="1">
    <source>
        <dbReference type="ARBA" id="ARBA00004141"/>
    </source>
</evidence>
<dbReference type="Proteomes" id="UP000310334">
    <property type="component" value="Unassembled WGS sequence"/>
</dbReference>
<feature type="domain" description="O-antigen ligase-related" evidence="5">
    <location>
        <begin position="203"/>
        <end position="331"/>
    </location>
</feature>
<dbReference type="RefSeq" id="WP_136352278.1">
    <property type="nucleotide sequence ID" value="NZ_CP046266.1"/>
</dbReference>
<keyword evidence="7" id="KW-1185">Reference proteome</keyword>
<dbReference type="Pfam" id="PF04932">
    <property type="entry name" value="Wzy_C"/>
    <property type="match status" value="1"/>
</dbReference>
<dbReference type="InterPro" id="IPR007016">
    <property type="entry name" value="O-antigen_ligase-rel_domated"/>
</dbReference>
<protein>
    <submittedName>
        <fullName evidence="6">O-antigen ligase family protein</fullName>
    </submittedName>
</protein>
<dbReference type="EMBL" id="SSNT01000004">
    <property type="protein sequence ID" value="THF81442.1"/>
    <property type="molecule type" value="Genomic_DNA"/>
</dbReference>
<keyword evidence="6" id="KW-0436">Ligase</keyword>
<dbReference type="GO" id="GO:0016874">
    <property type="term" value="F:ligase activity"/>
    <property type="evidence" value="ECO:0007669"/>
    <property type="project" value="UniProtKB-KW"/>
</dbReference>
<proteinExistence type="predicted"/>
<keyword evidence="4" id="KW-0472">Membrane</keyword>
<reference evidence="6 7" key="1">
    <citation type="submission" date="2019-04" db="EMBL/GenBank/DDBJ databases">
        <title>Bacillus sediminilitoris sp. nov., isolated from a tidal flat sediment on the East China Sea.</title>
        <authorList>
            <person name="Wei Y."/>
            <person name="Mao H."/>
            <person name="Fang J."/>
        </authorList>
    </citation>
    <scope>NUCLEOTIDE SEQUENCE [LARGE SCALE GENOMIC DNA]</scope>
    <source>
        <strain evidence="6 7">DSL-17</strain>
    </source>
</reference>
<evidence type="ECO:0000256" key="3">
    <source>
        <dbReference type="ARBA" id="ARBA00022989"/>
    </source>
</evidence>
<organism evidence="6 7">
    <name type="scientific">Metabacillus sediminilitoris</name>
    <dbReference type="NCBI Taxonomy" id="2567941"/>
    <lineage>
        <taxon>Bacteria</taxon>
        <taxon>Bacillati</taxon>
        <taxon>Bacillota</taxon>
        <taxon>Bacilli</taxon>
        <taxon>Bacillales</taxon>
        <taxon>Bacillaceae</taxon>
        <taxon>Metabacillus</taxon>
    </lineage>
</organism>
<name>A0A4S4C1C8_9BACI</name>
<comment type="caution">
    <text evidence="6">The sequence shown here is derived from an EMBL/GenBank/DDBJ whole genome shotgun (WGS) entry which is preliminary data.</text>
</comment>
<evidence type="ECO:0000256" key="4">
    <source>
        <dbReference type="ARBA" id="ARBA00023136"/>
    </source>
</evidence>
<dbReference type="GO" id="GO:0016020">
    <property type="term" value="C:membrane"/>
    <property type="evidence" value="ECO:0007669"/>
    <property type="project" value="UniProtKB-SubCell"/>
</dbReference>
<dbReference type="OrthoDB" id="2986506at2"/>
<evidence type="ECO:0000256" key="2">
    <source>
        <dbReference type="ARBA" id="ARBA00022692"/>
    </source>
</evidence>
<keyword evidence="2" id="KW-0812">Transmembrane</keyword>
<gene>
    <name evidence="6" type="ORF">E6W99_05910</name>
</gene>
<comment type="subcellular location">
    <subcellularLocation>
        <location evidence="1">Membrane</location>
        <topology evidence="1">Multi-pass membrane protein</topology>
    </subcellularLocation>
</comment>
<dbReference type="PANTHER" id="PTHR37422">
    <property type="entry name" value="TEICHURONIC ACID BIOSYNTHESIS PROTEIN TUAE"/>
    <property type="match status" value="1"/>
</dbReference>
<sequence length="433" mass="49248">MKNLQMVLNLEFIKKYVLEIGVILCFVLPPVGIFWLLCIGWNQLNKTIDLKVPIYLNTTIFFYICLAIAALGSSFSQKNESHMLIFVMILGYLGLYLNIKERASLAFIYRFKYIMIIGGIYLVALGNILREFPVSNTYLGLLTGTKFIGPTEGIGGRLFGSAYNPNFTGFLLLVILTFLLADLLKKKYENTKNITKWECFLPLFIVMGIFQTSSRASIGVMFIVLVLFLLKLVPKIGITAIIVILFANNQIFALIPRFDIINEAFLERKVIWENSIRIWKEYPFFGTTPLGFYDAYLHVGKSVIHEPIYHAHNIFLATFSEYGTIGGLAFILLLMTITLKLCCLVFLNAKKKALLNFFLLSLPVILLSGIFDHPLVSPQTALLTTILIGCWDRYTESIPFVEKSILTMKRAFAKVIYVEKKPLPHHLTETEKK</sequence>
<keyword evidence="3" id="KW-1133">Transmembrane helix</keyword>
<dbReference type="PANTHER" id="PTHR37422:SF13">
    <property type="entry name" value="LIPOPOLYSACCHARIDE BIOSYNTHESIS PROTEIN PA4999-RELATED"/>
    <property type="match status" value="1"/>
</dbReference>
<dbReference type="InterPro" id="IPR051533">
    <property type="entry name" value="WaaL-like"/>
</dbReference>